<evidence type="ECO:0000313" key="3">
    <source>
        <dbReference type="Proteomes" id="UP001217838"/>
    </source>
</evidence>
<dbReference type="RefSeq" id="WP_271997002.1">
    <property type="nucleotide sequence ID" value="NZ_JAQNDN010000003.1"/>
</dbReference>
<dbReference type="EMBL" id="JAQNDN010000003">
    <property type="protein sequence ID" value="MDC0668156.1"/>
    <property type="molecule type" value="Genomic_DNA"/>
</dbReference>
<accession>A0ABT5B233</accession>
<protein>
    <submittedName>
        <fullName evidence="2">Uncharacterized protein</fullName>
    </submittedName>
</protein>
<gene>
    <name evidence="2" type="ORF">POL58_10425</name>
</gene>
<name>A0ABT5B233_9BACT</name>
<evidence type="ECO:0000256" key="1">
    <source>
        <dbReference type="SAM" id="MobiDB-lite"/>
    </source>
</evidence>
<feature type="compositionally biased region" description="Low complexity" evidence="1">
    <location>
        <begin position="871"/>
        <end position="881"/>
    </location>
</feature>
<proteinExistence type="predicted"/>
<evidence type="ECO:0000313" key="2">
    <source>
        <dbReference type="EMBL" id="MDC0668156.1"/>
    </source>
</evidence>
<dbReference type="Proteomes" id="UP001217838">
    <property type="component" value="Unassembled WGS sequence"/>
</dbReference>
<reference evidence="2 3" key="1">
    <citation type="submission" date="2022-11" db="EMBL/GenBank/DDBJ databases">
        <title>Minimal conservation of predation-associated metabolite biosynthetic gene clusters underscores biosynthetic potential of Myxococcota including descriptions for ten novel species: Archangium lansinium sp. nov., Myxococcus landrumus sp. nov., Nannocystis bai.</title>
        <authorList>
            <person name="Ahearne A."/>
            <person name="Stevens C."/>
            <person name="Dowd S."/>
        </authorList>
    </citation>
    <scope>NUCLEOTIDE SEQUENCE [LARGE SCALE GENOMIC DNA]</scope>
    <source>
        <strain evidence="2 3">NCELM</strain>
    </source>
</reference>
<comment type="caution">
    <text evidence="2">The sequence shown here is derived from an EMBL/GenBank/DDBJ whole genome shotgun (WGS) entry which is preliminary data.</text>
</comment>
<organism evidence="2 3">
    <name type="scientific">Nannocystis radixulma</name>
    <dbReference type="NCBI Taxonomy" id="2995305"/>
    <lineage>
        <taxon>Bacteria</taxon>
        <taxon>Pseudomonadati</taxon>
        <taxon>Myxococcota</taxon>
        <taxon>Polyangia</taxon>
        <taxon>Nannocystales</taxon>
        <taxon>Nannocystaceae</taxon>
        <taxon>Nannocystis</taxon>
    </lineage>
</organism>
<feature type="region of interest" description="Disordered" evidence="1">
    <location>
        <begin position="869"/>
        <end position="891"/>
    </location>
</feature>
<keyword evidence="3" id="KW-1185">Reference proteome</keyword>
<sequence>MGLLTDYWSKRSPNAVGAEMLKRWPSEAGRKLDARTLGNRLRDLDAGETGWWIRPERRPIVRRLAEVLALEEDELDEMLRAPSTRDPAVRSLTAVGDLAPLRLDREDLFPGLPPQVLTPEVWSRHWWEVRDPLTRELVASWHTHRQRTAVIRRATWEDAIDDMPRSGRVLLVLDAQVEPVRSAPELPSLFLCVLAPCPAYRSDRQSPWNRIADLPPDSWLDALAVWAQRRGRSGGGLRTARDATALIQCLGPHKQWLNGPRDALELCGLFEQIGCKERSPREVARCYVQQLWKHDRLAPRRAWLGERGAGSLIAMIEGAICGHGYAWFGGLTPPQWEELVPGEAHARGAERAHARLKAAQKFDSALRKELLAALEPGPSYFIDDLCTAGILVPALRGALRIEPSWLSGCLIEAAREDMRGRPFETWCERLLQPQVAQDAFGWLAEEWMKGEFVRVEQILAYDGEPTLPYRLAVDLCLRAAGYVRLLGHEVSVQRVEALWGRLPLIVAPAAEGVLPPPLIASRVGHSWLAAGGFAVSLVVLSELLPEGRRGAYEPLWRPGLSRETAWNVLDRVDELFRQCLERPSVVLDGLLRLGARWFAQCGVFGRRFGPQEILMPAWLVAQFNGDRIDPEVLKMLSQYHLSPHFPALMARHCELHGIDFAALVERCWRAWASAARGEEHPWYWWARDRPEAAETVWRHLPPDLIRGAGKRAFTDPDSRVFPNAWRLFGREQWEAWLDAVAGEEHEWSHWEAWEYMPNEHLLEHLRRGTLERFATNADTLVWTNLGHALMEQLGVLWRERPATAWRLVRRAPEAQQLACLEAVDDWIGSHATDEDVQHASMFLHELVTSRSPLAPRAWTVWRKLQVAAGEPNPSSASASNPVTGPGTKPRN</sequence>